<dbReference type="Proteomes" id="UP000324222">
    <property type="component" value="Unassembled WGS sequence"/>
</dbReference>
<protein>
    <submittedName>
        <fullName evidence="2">Uncharacterized protein</fullName>
    </submittedName>
</protein>
<gene>
    <name evidence="2" type="ORF">E2C01_080707</name>
</gene>
<reference evidence="2 3" key="1">
    <citation type="submission" date="2019-05" db="EMBL/GenBank/DDBJ databases">
        <title>Another draft genome of Portunus trituberculatus and its Hox gene families provides insights of decapod evolution.</title>
        <authorList>
            <person name="Jeong J.-H."/>
            <person name="Song I."/>
            <person name="Kim S."/>
            <person name="Choi T."/>
            <person name="Kim D."/>
            <person name="Ryu S."/>
            <person name="Kim W."/>
        </authorList>
    </citation>
    <scope>NUCLEOTIDE SEQUENCE [LARGE SCALE GENOMIC DNA]</scope>
    <source>
        <tissue evidence="2">Muscle</tissue>
    </source>
</reference>
<name>A0A5B7IW37_PORTR</name>
<dbReference type="AlphaFoldDB" id="A0A5B7IW37"/>
<feature type="transmembrane region" description="Helical" evidence="1">
    <location>
        <begin position="12"/>
        <end position="38"/>
    </location>
</feature>
<proteinExistence type="predicted"/>
<sequence>MGRTASLCHSFAAYHSLLIAVLLTCHFGAGLSGVLSLLEHRGAAAPD</sequence>
<comment type="caution">
    <text evidence="2">The sequence shown here is derived from an EMBL/GenBank/DDBJ whole genome shotgun (WGS) entry which is preliminary data.</text>
</comment>
<keyword evidence="1" id="KW-0812">Transmembrane</keyword>
<keyword evidence="3" id="KW-1185">Reference proteome</keyword>
<evidence type="ECO:0000313" key="3">
    <source>
        <dbReference type="Proteomes" id="UP000324222"/>
    </source>
</evidence>
<evidence type="ECO:0000256" key="1">
    <source>
        <dbReference type="SAM" id="Phobius"/>
    </source>
</evidence>
<organism evidence="2 3">
    <name type="scientific">Portunus trituberculatus</name>
    <name type="common">Swimming crab</name>
    <name type="synonym">Neptunus trituberculatus</name>
    <dbReference type="NCBI Taxonomy" id="210409"/>
    <lineage>
        <taxon>Eukaryota</taxon>
        <taxon>Metazoa</taxon>
        <taxon>Ecdysozoa</taxon>
        <taxon>Arthropoda</taxon>
        <taxon>Crustacea</taxon>
        <taxon>Multicrustacea</taxon>
        <taxon>Malacostraca</taxon>
        <taxon>Eumalacostraca</taxon>
        <taxon>Eucarida</taxon>
        <taxon>Decapoda</taxon>
        <taxon>Pleocyemata</taxon>
        <taxon>Brachyura</taxon>
        <taxon>Eubrachyura</taxon>
        <taxon>Portunoidea</taxon>
        <taxon>Portunidae</taxon>
        <taxon>Portuninae</taxon>
        <taxon>Portunus</taxon>
    </lineage>
</organism>
<keyword evidence="1" id="KW-1133">Transmembrane helix</keyword>
<accession>A0A5B7IW37</accession>
<evidence type="ECO:0000313" key="2">
    <source>
        <dbReference type="EMBL" id="MPC85906.1"/>
    </source>
</evidence>
<keyword evidence="1" id="KW-0472">Membrane</keyword>
<dbReference type="EMBL" id="VSRR010069944">
    <property type="protein sequence ID" value="MPC85906.1"/>
    <property type="molecule type" value="Genomic_DNA"/>
</dbReference>